<feature type="domain" description="Cytochrome b5 heme-binding" evidence="14">
    <location>
        <begin position="9"/>
        <end position="85"/>
    </location>
</feature>
<reference evidence="16" key="1">
    <citation type="journal article" date="2016" name="Genome Announc.">
        <title>Draft genome sequences of fungus Aspergillus calidoustus.</title>
        <authorList>
            <person name="Horn F."/>
            <person name="Linde J."/>
            <person name="Mattern D.J."/>
            <person name="Walther G."/>
            <person name="Guthke R."/>
            <person name="Scherlach K."/>
            <person name="Martin K."/>
            <person name="Brakhage A.A."/>
            <person name="Petzke L."/>
            <person name="Valiante V."/>
        </authorList>
    </citation>
    <scope>NUCLEOTIDE SEQUENCE [LARGE SCALE GENOMIC DNA]</scope>
    <source>
        <strain evidence="16">SF006504</strain>
    </source>
</reference>
<keyword evidence="6" id="KW-0256">Endoplasmic reticulum</keyword>
<dbReference type="SUPFAM" id="SSF55856">
    <property type="entry name" value="Cytochrome b5-like heme/steroid binding domain"/>
    <property type="match status" value="1"/>
</dbReference>
<comment type="subcellular location">
    <subcellularLocation>
        <location evidence="1">Endoplasmic reticulum membrane</location>
        <topology evidence="1">Single-pass membrane protein</topology>
        <orientation evidence="1">Cytoplasmic side</orientation>
    </subcellularLocation>
    <subcellularLocation>
        <location evidence="11">Microsome membrane</location>
        <topology evidence="11">Single-pass membrane protein</topology>
        <orientation evidence="11">Cytoplasmic side</orientation>
    </subcellularLocation>
</comment>
<comment type="similarity">
    <text evidence="12">Belongs to the cytochrome b5 family.</text>
</comment>
<dbReference type="OMA" id="NIMMANS"/>
<keyword evidence="5" id="KW-0479">Metal-binding</keyword>
<dbReference type="Gene3D" id="3.10.120.10">
    <property type="entry name" value="Cytochrome b5-like heme/steroid binding domain"/>
    <property type="match status" value="1"/>
</dbReference>
<evidence type="ECO:0000256" key="12">
    <source>
        <dbReference type="ARBA" id="ARBA00038168"/>
    </source>
</evidence>
<keyword evidence="7" id="KW-0492">Microsome</keyword>
<dbReference type="SMART" id="SM01117">
    <property type="entry name" value="Cyt-b5"/>
    <property type="match status" value="1"/>
</dbReference>
<dbReference type="STRING" id="454130.A0A0U5GEY0"/>
<evidence type="ECO:0000256" key="10">
    <source>
        <dbReference type="ARBA" id="ARBA00023136"/>
    </source>
</evidence>
<dbReference type="GO" id="GO:0020037">
    <property type="term" value="F:heme binding"/>
    <property type="evidence" value="ECO:0007669"/>
    <property type="project" value="TreeGrafter"/>
</dbReference>
<protein>
    <recommendedName>
        <fullName evidence="14">Cytochrome b5 heme-binding domain-containing protein</fullName>
    </recommendedName>
</protein>
<keyword evidence="16" id="KW-1185">Reference proteome</keyword>
<evidence type="ECO:0000256" key="11">
    <source>
        <dbReference type="ARBA" id="ARBA00037877"/>
    </source>
</evidence>
<keyword evidence="13" id="KW-1133">Transmembrane helix</keyword>
<proteinExistence type="inferred from homology"/>
<evidence type="ECO:0000256" key="4">
    <source>
        <dbReference type="ARBA" id="ARBA00022692"/>
    </source>
</evidence>
<evidence type="ECO:0000256" key="3">
    <source>
        <dbReference type="ARBA" id="ARBA00022617"/>
    </source>
</evidence>
<dbReference type="GO" id="GO:0005789">
    <property type="term" value="C:endoplasmic reticulum membrane"/>
    <property type="evidence" value="ECO:0007669"/>
    <property type="project" value="UniProtKB-SubCell"/>
</dbReference>
<keyword evidence="2" id="KW-0813">Transport</keyword>
<accession>A0A0U5GEY0</accession>
<evidence type="ECO:0000259" key="14">
    <source>
        <dbReference type="PROSITE" id="PS50255"/>
    </source>
</evidence>
<dbReference type="PRINTS" id="PR00363">
    <property type="entry name" value="CYTOCHROMEB5"/>
</dbReference>
<evidence type="ECO:0000313" key="15">
    <source>
        <dbReference type="EMBL" id="CEL10304.1"/>
    </source>
</evidence>
<evidence type="ECO:0000256" key="6">
    <source>
        <dbReference type="ARBA" id="ARBA00022824"/>
    </source>
</evidence>
<dbReference type="Proteomes" id="UP000054771">
    <property type="component" value="Unassembled WGS sequence"/>
</dbReference>
<keyword evidence="10 13" id="KW-0472">Membrane</keyword>
<dbReference type="Pfam" id="PF00173">
    <property type="entry name" value="Cyt-b5"/>
    <property type="match status" value="1"/>
</dbReference>
<name>A0A0U5GEY0_ASPCI</name>
<dbReference type="PANTHER" id="PTHR19359">
    <property type="entry name" value="CYTOCHROME B5"/>
    <property type="match status" value="1"/>
</dbReference>
<keyword evidence="9" id="KW-0408">Iron</keyword>
<gene>
    <name evidence="15" type="ORF">ASPCAL13425</name>
</gene>
<organism evidence="15 16">
    <name type="scientific">Aspergillus calidoustus</name>
    <dbReference type="NCBI Taxonomy" id="454130"/>
    <lineage>
        <taxon>Eukaryota</taxon>
        <taxon>Fungi</taxon>
        <taxon>Dikarya</taxon>
        <taxon>Ascomycota</taxon>
        <taxon>Pezizomycotina</taxon>
        <taxon>Eurotiomycetes</taxon>
        <taxon>Eurotiomycetidae</taxon>
        <taxon>Eurotiales</taxon>
        <taxon>Aspergillaceae</taxon>
        <taxon>Aspergillus</taxon>
        <taxon>Aspergillus subgen. Nidulantes</taxon>
    </lineage>
</organism>
<evidence type="ECO:0000256" key="9">
    <source>
        <dbReference type="ARBA" id="ARBA00023004"/>
    </source>
</evidence>
<feature type="transmembrane region" description="Helical" evidence="13">
    <location>
        <begin position="164"/>
        <end position="184"/>
    </location>
</feature>
<evidence type="ECO:0000256" key="7">
    <source>
        <dbReference type="ARBA" id="ARBA00022848"/>
    </source>
</evidence>
<evidence type="ECO:0000313" key="16">
    <source>
        <dbReference type="Proteomes" id="UP000054771"/>
    </source>
</evidence>
<evidence type="ECO:0000256" key="13">
    <source>
        <dbReference type="SAM" id="Phobius"/>
    </source>
</evidence>
<dbReference type="AlphaFoldDB" id="A0A0U5GEY0"/>
<keyword evidence="8" id="KW-0249">Electron transport</keyword>
<sequence>MASRTTRPAKGITLEQLADHNTLQSLWIAVHGVVYDLTAFSSDHPGGIDALESCAGIDGTEAYEYAGHSEENTIRLQQYRVGELIGTSGRAPPASDNPVVSNTTHSAGSVVGLGQAILAPWAKLAVTLFTACGAVAFSYRQILAQFGTGQFPFTTIVGMKTGNGLLTGIAIASSVSMVGFGYLYRLFLSSLDYQNDVFSFPPAIPRKARR</sequence>
<evidence type="ECO:0000256" key="1">
    <source>
        <dbReference type="ARBA" id="ARBA00004131"/>
    </source>
</evidence>
<dbReference type="InterPro" id="IPR050668">
    <property type="entry name" value="Cytochrome_b5"/>
</dbReference>
<dbReference type="EMBL" id="CDMC01000018">
    <property type="protein sequence ID" value="CEL10304.1"/>
    <property type="molecule type" value="Genomic_DNA"/>
</dbReference>
<dbReference type="GO" id="GO:0046872">
    <property type="term" value="F:metal ion binding"/>
    <property type="evidence" value="ECO:0007669"/>
    <property type="project" value="UniProtKB-KW"/>
</dbReference>
<dbReference type="PANTHER" id="PTHR19359:SF150">
    <property type="entry name" value="CYTOCHROME B5"/>
    <property type="match status" value="1"/>
</dbReference>
<dbReference type="InterPro" id="IPR036400">
    <property type="entry name" value="Cyt_B5-like_heme/steroid_sf"/>
</dbReference>
<keyword evidence="4 13" id="KW-0812">Transmembrane</keyword>
<dbReference type="InterPro" id="IPR001199">
    <property type="entry name" value="Cyt_B5-like_heme/steroid-bd"/>
</dbReference>
<evidence type="ECO:0000256" key="2">
    <source>
        <dbReference type="ARBA" id="ARBA00022448"/>
    </source>
</evidence>
<evidence type="ECO:0000256" key="5">
    <source>
        <dbReference type="ARBA" id="ARBA00022723"/>
    </source>
</evidence>
<keyword evidence="3" id="KW-0349">Heme</keyword>
<dbReference type="PROSITE" id="PS50255">
    <property type="entry name" value="CYTOCHROME_B5_2"/>
    <property type="match status" value="1"/>
</dbReference>
<evidence type="ECO:0000256" key="8">
    <source>
        <dbReference type="ARBA" id="ARBA00022982"/>
    </source>
</evidence>
<dbReference type="OrthoDB" id="260519at2759"/>
<feature type="transmembrane region" description="Helical" evidence="13">
    <location>
        <begin position="124"/>
        <end position="144"/>
    </location>
</feature>